<dbReference type="AlphaFoldDB" id="A0A6L6YPS1"/>
<gene>
    <name evidence="6" type="ORF">E5987_10610</name>
</gene>
<dbReference type="SUPFAM" id="SSF47384">
    <property type="entry name" value="Homodimeric domain of signal transducing histidine kinase"/>
    <property type="match status" value="1"/>
</dbReference>
<dbReference type="GO" id="GO:0030295">
    <property type="term" value="F:protein kinase activator activity"/>
    <property type="evidence" value="ECO:0007669"/>
    <property type="project" value="TreeGrafter"/>
</dbReference>
<proteinExistence type="predicted"/>
<evidence type="ECO:0000256" key="2">
    <source>
        <dbReference type="ARBA" id="ARBA00012438"/>
    </source>
</evidence>
<dbReference type="InterPro" id="IPR036890">
    <property type="entry name" value="HATPase_C_sf"/>
</dbReference>
<evidence type="ECO:0000256" key="1">
    <source>
        <dbReference type="ARBA" id="ARBA00000085"/>
    </source>
</evidence>
<dbReference type="EMBL" id="WSRP01000039">
    <property type="protein sequence ID" value="MVX57641.1"/>
    <property type="molecule type" value="Genomic_DNA"/>
</dbReference>
<dbReference type="SMART" id="SM00387">
    <property type="entry name" value="HATPase_c"/>
    <property type="match status" value="1"/>
</dbReference>
<accession>A0A6L6YPS1</accession>
<dbReference type="InterPro" id="IPR003594">
    <property type="entry name" value="HATPase_dom"/>
</dbReference>
<sequence>MFQLVSKYKTEAVLALALLLGLIFHIYRTNSLVLQRTSDLRKAIEQRDSVAEIARASLKRLNLMERRGILSQLSNMFAHELKQPLSTVVNYCNGLKMYGESVKLDPILSESIEAISSETQKAAAIVDRVRSYAKSTQPVSSEAKADLSEAIRKAINAFRLYVSTQCRLNVDIPESCMVAGDPLELEILVLNLLRNASDAVEPLGKDAQIKVEVKQTEAGCTLNVKDNGPPVTSDVVERMRRALQASIKTDGLGLGLMIVHAIIERHRAEINIQQLKPQGISISVTFKGADS</sequence>
<keyword evidence="4" id="KW-0418">Kinase</keyword>
<dbReference type="SUPFAM" id="SSF55874">
    <property type="entry name" value="ATPase domain of HSP90 chaperone/DNA topoisomerase II/histidine kinase"/>
    <property type="match status" value="1"/>
</dbReference>
<dbReference type="InterPro" id="IPR005467">
    <property type="entry name" value="His_kinase_dom"/>
</dbReference>
<dbReference type="InterPro" id="IPR003661">
    <property type="entry name" value="HisK_dim/P_dom"/>
</dbReference>
<dbReference type="PANTHER" id="PTHR42878">
    <property type="entry name" value="TWO-COMPONENT HISTIDINE KINASE"/>
    <property type="match status" value="1"/>
</dbReference>
<dbReference type="PROSITE" id="PS50109">
    <property type="entry name" value="HIS_KIN"/>
    <property type="match status" value="1"/>
</dbReference>
<dbReference type="OrthoDB" id="8872837at2"/>
<dbReference type="Pfam" id="PF00512">
    <property type="entry name" value="HisKA"/>
    <property type="match status" value="1"/>
</dbReference>
<evidence type="ECO:0000313" key="7">
    <source>
        <dbReference type="Proteomes" id="UP000472580"/>
    </source>
</evidence>
<dbReference type="Pfam" id="PF02518">
    <property type="entry name" value="HATPase_c"/>
    <property type="match status" value="1"/>
</dbReference>
<dbReference type="EC" id="2.7.13.3" evidence="2"/>
<organism evidence="6 7">
    <name type="scientific">Parasutterella muris</name>
    <dbReference type="NCBI Taxonomy" id="2565572"/>
    <lineage>
        <taxon>Bacteria</taxon>
        <taxon>Pseudomonadati</taxon>
        <taxon>Pseudomonadota</taxon>
        <taxon>Betaproteobacteria</taxon>
        <taxon>Burkholderiales</taxon>
        <taxon>Sutterellaceae</taxon>
        <taxon>Parasutterella</taxon>
    </lineage>
</organism>
<evidence type="ECO:0000256" key="3">
    <source>
        <dbReference type="ARBA" id="ARBA00022679"/>
    </source>
</evidence>
<dbReference type="PANTHER" id="PTHR42878:SF14">
    <property type="entry name" value="OSMOLARITY TWO-COMPONENT SYSTEM PROTEIN SSK1"/>
    <property type="match status" value="1"/>
</dbReference>
<dbReference type="SMART" id="SM00388">
    <property type="entry name" value="HisKA"/>
    <property type="match status" value="1"/>
</dbReference>
<dbReference type="CDD" id="cd00082">
    <property type="entry name" value="HisKA"/>
    <property type="match status" value="1"/>
</dbReference>
<evidence type="ECO:0000256" key="4">
    <source>
        <dbReference type="ARBA" id="ARBA00022777"/>
    </source>
</evidence>
<name>A0A6L6YPS1_9BURK</name>
<evidence type="ECO:0000313" key="6">
    <source>
        <dbReference type="EMBL" id="MVX57641.1"/>
    </source>
</evidence>
<dbReference type="Gene3D" id="1.10.287.130">
    <property type="match status" value="1"/>
</dbReference>
<protein>
    <recommendedName>
        <fullName evidence="2">histidine kinase</fullName>
        <ecNumber evidence="2">2.7.13.3</ecNumber>
    </recommendedName>
</protein>
<dbReference type="InterPro" id="IPR050351">
    <property type="entry name" value="BphY/WalK/GraS-like"/>
</dbReference>
<dbReference type="GO" id="GO:0000155">
    <property type="term" value="F:phosphorelay sensor kinase activity"/>
    <property type="evidence" value="ECO:0007669"/>
    <property type="project" value="InterPro"/>
</dbReference>
<dbReference type="GO" id="GO:0007234">
    <property type="term" value="P:osmosensory signaling via phosphorelay pathway"/>
    <property type="evidence" value="ECO:0007669"/>
    <property type="project" value="TreeGrafter"/>
</dbReference>
<dbReference type="Gene3D" id="3.30.565.10">
    <property type="entry name" value="Histidine kinase-like ATPase, C-terminal domain"/>
    <property type="match status" value="1"/>
</dbReference>
<keyword evidence="7" id="KW-1185">Reference proteome</keyword>
<comment type="caution">
    <text evidence="6">The sequence shown here is derived from an EMBL/GenBank/DDBJ whole genome shotgun (WGS) entry which is preliminary data.</text>
</comment>
<evidence type="ECO:0000259" key="5">
    <source>
        <dbReference type="PROSITE" id="PS50109"/>
    </source>
</evidence>
<dbReference type="Proteomes" id="UP000472580">
    <property type="component" value="Unassembled WGS sequence"/>
</dbReference>
<dbReference type="InterPro" id="IPR036097">
    <property type="entry name" value="HisK_dim/P_sf"/>
</dbReference>
<comment type="catalytic activity">
    <reaction evidence="1">
        <text>ATP + protein L-histidine = ADP + protein N-phospho-L-histidine.</text>
        <dbReference type="EC" id="2.7.13.3"/>
    </reaction>
</comment>
<dbReference type="RefSeq" id="WP_160336058.1">
    <property type="nucleotide sequence ID" value="NZ_WSRP01000039.1"/>
</dbReference>
<feature type="domain" description="Histidine kinase" evidence="5">
    <location>
        <begin position="76"/>
        <end position="290"/>
    </location>
</feature>
<dbReference type="GO" id="GO:0000156">
    <property type="term" value="F:phosphorelay response regulator activity"/>
    <property type="evidence" value="ECO:0007669"/>
    <property type="project" value="TreeGrafter"/>
</dbReference>
<keyword evidence="3" id="KW-0808">Transferase</keyword>
<reference evidence="6 7" key="1">
    <citation type="submission" date="2019-12" db="EMBL/GenBank/DDBJ databases">
        <title>Microbes associate with the intestines of laboratory mice.</title>
        <authorList>
            <person name="Navarre W."/>
            <person name="Wong E."/>
        </authorList>
    </citation>
    <scope>NUCLEOTIDE SEQUENCE [LARGE SCALE GENOMIC DNA]</scope>
    <source>
        <strain evidence="6 7">NM82_D38</strain>
    </source>
</reference>